<keyword evidence="4 6" id="KW-0472">Membrane</keyword>
<dbReference type="Pfam" id="PF20684">
    <property type="entry name" value="Fung_rhodopsin"/>
    <property type="match status" value="1"/>
</dbReference>
<evidence type="ECO:0000256" key="3">
    <source>
        <dbReference type="ARBA" id="ARBA00022989"/>
    </source>
</evidence>
<reference evidence="8 9" key="1">
    <citation type="journal article" date="2018" name="Front. Microbiol.">
        <title>Genome-Wide Analysis of Corynespora cassiicola Leaf Fall Disease Putative Effectors.</title>
        <authorList>
            <person name="Lopez D."/>
            <person name="Ribeiro S."/>
            <person name="Label P."/>
            <person name="Fumanal B."/>
            <person name="Venisse J.S."/>
            <person name="Kohler A."/>
            <person name="de Oliveira R.R."/>
            <person name="Labutti K."/>
            <person name="Lipzen A."/>
            <person name="Lail K."/>
            <person name="Bauer D."/>
            <person name="Ohm R.A."/>
            <person name="Barry K.W."/>
            <person name="Spatafora J."/>
            <person name="Grigoriev I.V."/>
            <person name="Martin F.M."/>
            <person name="Pujade-Renaud V."/>
        </authorList>
    </citation>
    <scope>NUCLEOTIDE SEQUENCE [LARGE SCALE GENOMIC DNA]</scope>
    <source>
        <strain evidence="8 9">Philippines</strain>
    </source>
</reference>
<evidence type="ECO:0000256" key="2">
    <source>
        <dbReference type="ARBA" id="ARBA00022692"/>
    </source>
</evidence>
<keyword evidence="3 6" id="KW-1133">Transmembrane helix</keyword>
<dbReference type="OrthoDB" id="4682787at2759"/>
<dbReference type="PANTHER" id="PTHR33048">
    <property type="entry name" value="PTH11-LIKE INTEGRAL MEMBRANE PROTEIN (AFU_ORTHOLOGUE AFUA_5G11245)"/>
    <property type="match status" value="1"/>
</dbReference>
<dbReference type="GO" id="GO:0016020">
    <property type="term" value="C:membrane"/>
    <property type="evidence" value="ECO:0007669"/>
    <property type="project" value="UniProtKB-SubCell"/>
</dbReference>
<dbReference type="STRING" id="1448308.A0A2T2NT77"/>
<dbReference type="PANTHER" id="PTHR33048:SF146">
    <property type="entry name" value="INTEGRAL MEMBRANE PROTEIN"/>
    <property type="match status" value="1"/>
</dbReference>
<organism evidence="8 9">
    <name type="scientific">Corynespora cassiicola Philippines</name>
    <dbReference type="NCBI Taxonomy" id="1448308"/>
    <lineage>
        <taxon>Eukaryota</taxon>
        <taxon>Fungi</taxon>
        <taxon>Dikarya</taxon>
        <taxon>Ascomycota</taxon>
        <taxon>Pezizomycotina</taxon>
        <taxon>Dothideomycetes</taxon>
        <taxon>Pleosporomycetidae</taxon>
        <taxon>Pleosporales</taxon>
        <taxon>Corynesporascaceae</taxon>
        <taxon>Corynespora</taxon>
    </lineage>
</organism>
<gene>
    <name evidence="8" type="ORF">BS50DRAFT_548925</name>
</gene>
<evidence type="ECO:0000256" key="1">
    <source>
        <dbReference type="ARBA" id="ARBA00004141"/>
    </source>
</evidence>
<feature type="transmembrane region" description="Helical" evidence="6">
    <location>
        <begin position="18"/>
        <end position="38"/>
    </location>
</feature>
<dbReference type="InterPro" id="IPR052337">
    <property type="entry name" value="SAT4-like"/>
</dbReference>
<evidence type="ECO:0000259" key="7">
    <source>
        <dbReference type="Pfam" id="PF20684"/>
    </source>
</evidence>
<comment type="similarity">
    <text evidence="5">Belongs to the SAT4 family.</text>
</comment>
<dbReference type="Proteomes" id="UP000240883">
    <property type="component" value="Unassembled WGS sequence"/>
</dbReference>
<proteinExistence type="inferred from homology"/>
<evidence type="ECO:0000313" key="8">
    <source>
        <dbReference type="EMBL" id="PSN68617.1"/>
    </source>
</evidence>
<protein>
    <recommendedName>
        <fullName evidence="7">Rhodopsin domain-containing protein</fullName>
    </recommendedName>
</protein>
<dbReference type="EMBL" id="KZ678133">
    <property type="protein sequence ID" value="PSN68617.1"/>
    <property type="molecule type" value="Genomic_DNA"/>
</dbReference>
<accession>A0A2T2NT77</accession>
<evidence type="ECO:0000256" key="4">
    <source>
        <dbReference type="ARBA" id="ARBA00023136"/>
    </source>
</evidence>
<dbReference type="InterPro" id="IPR049326">
    <property type="entry name" value="Rhodopsin_dom_fungi"/>
</dbReference>
<keyword evidence="2 6" id="KW-0812">Transmembrane</keyword>
<sequence>MRVYTKLAIVRSFELADYFIFLSFPLLIVEVVVGYYMVKYGAGVHQWQVSFRQLFQQLYWMNTGEIIYCPLSFLVKAAILLQYIRLFAPDRHVNKFMWFASWATMAGCFIFYTIFMFWTMYYCKPRKMIWDKFTPGGKCHDHNPIVISQGSFNMASDVIILLLPTHSLWQLSVPFARKMVITLLFATGLLCVAHSTLYNPSHSFRACAASAMRILFTVKIAPVISMSDVSHNGLFIGLWTEAEVALSFVVACALCIPRLIQAKGNKLKHAMSYASSPFSS</sequence>
<evidence type="ECO:0000256" key="5">
    <source>
        <dbReference type="ARBA" id="ARBA00038359"/>
    </source>
</evidence>
<dbReference type="AlphaFoldDB" id="A0A2T2NT77"/>
<feature type="domain" description="Rhodopsin" evidence="7">
    <location>
        <begin position="1"/>
        <end position="260"/>
    </location>
</feature>
<feature type="transmembrane region" description="Helical" evidence="6">
    <location>
        <begin position="244"/>
        <end position="260"/>
    </location>
</feature>
<feature type="non-terminal residue" evidence="8">
    <location>
        <position position="280"/>
    </location>
</feature>
<evidence type="ECO:0000313" key="9">
    <source>
        <dbReference type="Proteomes" id="UP000240883"/>
    </source>
</evidence>
<feature type="transmembrane region" description="Helical" evidence="6">
    <location>
        <begin position="59"/>
        <end position="84"/>
    </location>
</feature>
<keyword evidence="9" id="KW-1185">Reference proteome</keyword>
<feature type="transmembrane region" description="Helical" evidence="6">
    <location>
        <begin position="96"/>
        <end position="123"/>
    </location>
</feature>
<evidence type="ECO:0000256" key="6">
    <source>
        <dbReference type="SAM" id="Phobius"/>
    </source>
</evidence>
<name>A0A2T2NT77_CORCC</name>
<comment type="subcellular location">
    <subcellularLocation>
        <location evidence="1">Membrane</location>
        <topology evidence="1">Multi-pass membrane protein</topology>
    </subcellularLocation>
</comment>
<feature type="transmembrane region" description="Helical" evidence="6">
    <location>
        <begin position="175"/>
        <end position="194"/>
    </location>
</feature>